<comment type="caution">
    <text evidence="3">The sequence shown here is derived from an EMBL/GenBank/DDBJ whole genome shotgun (WGS) entry which is preliminary data.</text>
</comment>
<feature type="region of interest" description="Disordered" evidence="1">
    <location>
        <begin position="1"/>
        <end position="21"/>
    </location>
</feature>
<name>A0ABP8ATK0_9ACTN</name>
<sequence length="71" mass="7591">MSDHSMEPPERASGPNGRKVTGVAAVTLPSALSMVASSALAWRAARRGDGDREERGARQHHPRTVTRPGMD</sequence>
<keyword evidence="4" id="KW-1185">Reference proteome</keyword>
<protein>
    <submittedName>
        <fullName evidence="3">Uncharacterized protein</fullName>
    </submittedName>
</protein>
<evidence type="ECO:0000256" key="1">
    <source>
        <dbReference type="SAM" id="MobiDB-lite"/>
    </source>
</evidence>
<dbReference type="EMBL" id="BAABAQ010000004">
    <property type="protein sequence ID" value="GAA4190234.1"/>
    <property type="molecule type" value="Genomic_DNA"/>
</dbReference>
<evidence type="ECO:0000313" key="4">
    <source>
        <dbReference type="Proteomes" id="UP001501251"/>
    </source>
</evidence>
<feature type="compositionally biased region" description="Basic and acidic residues" evidence="1">
    <location>
        <begin position="46"/>
        <end position="57"/>
    </location>
</feature>
<evidence type="ECO:0000313" key="3">
    <source>
        <dbReference type="EMBL" id="GAA4190234.1"/>
    </source>
</evidence>
<keyword evidence="2" id="KW-1133">Transmembrane helix</keyword>
<feature type="compositionally biased region" description="Basic and acidic residues" evidence="1">
    <location>
        <begin position="1"/>
        <end position="10"/>
    </location>
</feature>
<organism evidence="3 4">
    <name type="scientific">Streptosporangium oxazolinicum</name>
    <dbReference type="NCBI Taxonomy" id="909287"/>
    <lineage>
        <taxon>Bacteria</taxon>
        <taxon>Bacillati</taxon>
        <taxon>Actinomycetota</taxon>
        <taxon>Actinomycetes</taxon>
        <taxon>Streptosporangiales</taxon>
        <taxon>Streptosporangiaceae</taxon>
        <taxon>Streptosporangium</taxon>
    </lineage>
</organism>
<dbReference type="RefSeq" id="WP_344918285.1">
    <property type="nucleotide sequence ID" value="NZ_BAABAQ010000004.1"/>
</dbReference>
<accession>A0ABP8ATK0</accession>
<proteinExistence type="predicted"/>
<keyword evidence="2" id="KW-0812">Transmembrane</keyword>
<reference evidence="4" key="1">
    <citation type="journal article" date="2019" name="Int. J. Syst. Evol. Microbiol.">
        <title>The Global Catalogue of Microorganisms (GCM) 10K type strain sequencing project: providing services to taxonomists for standard genome sequencing and annotation.</title>
        <authorList>
            <consortium name="The Broad Institute Genomics Platform"/>
            <consortium name="The Broad Institute Genome Sequencing Center for Infectious Disease"/>
            <person name="Wu L."/>
            <person name="Ma J."/>
        </authorList>
    </citation>
    <scope>NUCLEOTIDE SEQUENCE [LARGE SCALE GENOMIC DNA]</scope>
    <source>
        <strain evidence="4">JCM 17388</strain>
    </source>
</reference>
<feature type="region of interest" description="Disordered" evidence="1">
    <location>
        <begin position="46"/>
        <end position="71"/>
    </location>
</feature>
<gene>
    <name evidence="3" type="ORF">GCM10022252_28250</name>
</gene>
<keyword evidence="2" id="KW-0472">Membrane</keyword>
<dbReference type="Proteomes" id="UP001501251">
    <property type="component" value="Unassembled WGS sequence"/>
</dbReference>
<evidence type="ECO:0000256" key="2">
    <source>
        <dbReference type="SAM" id="Phobius"/>
    </source>
</evidence>
<feature type="transmembrane region" description="Helical" evidence="2">
    <location>
        <begin position="20"/>
        <end position="42"/>
    </location>
</feature>